<evidence type="ECO:0000256" key="1">
    <source>
        <dbReference type="SAM" id="SignalP"/>
    </source>
</evidence>
<evidence type="ECO:0000259" key="2">
    <source>
        <dbReference type="PROSITE" id="PS50983"/>
    </source>
</evidence>
<organism evidence="3 4">
    <name type="scientific">Aquamicrobium terrae</name>
    <dbReference type="NCBI Taxonomy" id="1324945"/>
    <lineage>
        <taxon>Bacteria</taxon>
        <taxon>Pseudomonadati</taxon>
        <taxon>Pseudomonadota</taxon>
        <taxon>Alphaproteobacteria</taxon>
        <taxon>Hyphomicrobiales</taxon>
        <taxon>Phyllobacteriaceae</taxon>
        <taxon>Aquamicrobium</taxon>
    </lineage>
</organism>
<accession>A0ABV2MW84</accession>
<dbReference type="PROSITE" id="PS50983">
    <property type="entry name" value="FE_B12_PBP"/>
    <property type="match status" value="1"/>
</dbReference>
<dbReference type="Gene3D" id="3.40.50.1980">
    <property type="entry name" value="Nitrogenase molybdenum iron protein domain"/>
    <property type="match status" value="2"/>
</dbReference>
<comment type="caution">
    <text evidence="3">The sequence shown here is derived from an EMBL/GenBank/DDBJ whole genome shotgun (WGS) entry which is preliminary data.</text>
</comment>
<feature type="domain" description="Fe/B12 periplasmic-binding" evidence="2">
    <location>
        <begin position="54"/>
        <end position="339"/>
    </location>
</feature>
<dbReference type="EMBL" id="JBEPML010000001">
    <property type="protein sequence ID" value="MET3789847.1"/>
    <property type="molecule type" value="Genomic_DNA"/>
</dbReference>
<dbReference type="SUPFAM" id="SSF53807">
    <property type="entry name" value="Helical backbone' metal receptor"/>
    <property type="match status" value="1"/>
</dbReference>
<name>A0ABV2MW84_9HYPH</name>
<keyword evidence="4" id="KW-1185">Reference proteome</keyword>
<evidence type="ECO:0000313" key="4">
    <source>
        <dbReference type="Proteomes" id="UP001549076"/>
    </source>
</evidence>
<dbReference type="InterPro" id="IPR002491">
    <property type="entry name" value="ABC_transptr_periplasmic_BD"/>
</dbReference>
<sequence>MRNRIQLLACALFTALAFLTAAPAQAEIETTDLTGRRIVLAEPAHRILIDDSRYLVALSLIHPDPVSLLSAWPRDINRLGAETYRQYAEKFPAIEKLALTASSAGTFSVEQVLGAQPDLAIFSLQSQPGADDIARLEAAGVPVAIIDFFDQPLENLEPSLRLLGDVTGRRAEADAFLAFRRAHMDAIAARVAAASGPRPRVFLEPHAARTDECCASPGRGNIGNYIEFAGGENIGNVLQGVTGTLNLEYVISADPQVYIATGGPHMEGTAGLLIGPGYDEKRIRETLARVAARNGISGLAAAREHRVHGLSHQLLNSPLDILTVEALAKWIRPDLFPDLDPEKTRQEINERFLAVPIEGTYWADLN</sequence>
<dbReference type="Proteomes" id="UP001549076">
    <property type="component" value="Unassembled WGS sequence"/>
</dbReference>
<feature type="chain" id="PRO_5045964472" evidence="1">
    <location>
        <begin position="27"/>
        <end position="366"/>
    </location>
</feature>
<feature type="signal peptide" evidence="1">
    <location>
        <begin position="1"/>
        <end position="26"/>
    </location>
</feature>
<evidence type="ECO:0000313" key="3">
    <source>
        <dbReference type="EMBL" id="MET3789847.1"/>
    </source>
</evidence>
<dbReference type="InterPro" id="IPR050902">
    <property type="entry name" value="ABC_Transporter_SBP"/>
</dbReference>
<dbReference type="Pfam" id="PF01497">
    <property type="entry name" value="Peripla_BP_2"/>
    <property type="match status" value="1"/>
</dbReference>
<protein>
    <submittedName>
        <fullName evidence="3">Iron complex transport system substrate-binding protein</fullName>
    </submittedName>
</protein>
<keyword evidence="1" id="KW-0732">Signal</keyword>
<dbReference type="PANTHER" id="PTHR30535">
    <property type="entry name" value="VITAMIN B12-BINDING PROTEIN"/>
    <property type="match status" value="1"/>
</dbReference>
<proteinExistence type="predicted"/>
<reference evidence="3 4" key="1">
    <citation type="submission" date="2024-06" db="EMBL/GenBank/DDBJ databases">
        <title>Genomic Encyclopedia of Type Strains, Phase IV (KMG-IV): sequencing the most valuable type-strain genomes for metagenomic binning, comparative biology and taxonomic classification.</title>
        <authorList>
            <person name="Goeker M."/>
        </authorList>
    </citation>
    <scope>NUCLEOTIDE SEQUENCE [LARGE SCALE GENOMIC DNA]</scope>
    <source>
        <strain evidence="3 4">DSM 27865</strain>
    </source>
</reference>
<gene>
    <name evidence="3" type="ORF">ABID37_000031</name>
</gene>
<dbReference type="RefSeq" id="WP_354191915.1">
    <property type="nucleotide sequence ID" value="NZ_JBEPML010000001.1"/>
</dbReference>
<dbReference type="PANTHER" id="PTHR30535:SF34">
    <property type="entry name" value="MOLYBDATE-BINDING PROTEIN MOLA"/>
    <property type="match status" value="1"/>
</dbReference>